<evidence type="ECO:0000313" key="3">
    <source>
        <dbReference type="Proteomes" id="UP000281128"/>
    </source>
</evidence>
<accession>A0A3A8B284</accession>
<dbReference type="Pfam" id="PF01636">
    <property type="entry name" value="APH"/>
    <property type="match status" value="1"/>
</dbReference>
<organism evidence="2 3">
    <name type="scientific">Roseovarius spongiae</name>
    <dbReference type="NCBI Taxonomy" id="2320272"/>
    <lineage>
        <taxon>Bacteria</taxon>
        <taxon>Pseudomonadati</taxon>
        <taxon>Pseudomonadota</taxon>
        <taxon>Alphaproteobacteria</taxon>
        <taxon>Rhodobacterales</taxon>
        <taxon>Roseobacteraceae</taxon>
        <taxon>Roseovarius</taxon>
    </lineage>
</organism>
<gene>
    <name evidence="2" type="ORF">D6850_13895</name>
</gene>
<dbReference type="Proteomes" id="UP000281128">
    <property type="component" value="Unassembled WGS sequence"/>
</dbReference>
<evidence type="ECO:0000259" key="1">
    <source>
        <dbReference type="Pfam" id="PF01636"/>
    </source>
</evidence>
<protein>
    <submittedName>
        <fullName evidence="2">Aminoglycoside phosphotransferase</fullName>
    </submittedName>
</protein>
<dbReference type="Gene3D" id="3.90.1200.10">
    <property type="match status" value="1"/>
</dbReference>
<feature type="domain" description="Aminoglycoside phosphotransferase" evidence="1">
    <location>
        <begin position="23"/>
        <end position="251"/>
    </location>
</feature>
<dbReference type="SUPFAM" id="SSF56112">
    <property type="entry name" value="Protein kinase-like (PK-like)"/>
    <property type="match status" value="1"/>
</dbReference>
<reference evidence="2 3" key="1">
    <citation type="submission" date="2018-09" db="EMBL/GenBank/DDBJ databases">
        <title>Roseovarius spongiae sp. nov., isolated from a marine sponge.</title>
        <authorList>
            <person name="Zhuang L."/>
            <person name="Luo L."/>
        </authorList>
    </citation>
    <scope>NUCLEOTIDE SEQUENCE [LARGE SCALE GENOMIC DNA]</scope>
    <source>
        <strain evidence="2 3">HN-E21</strain>
    </source>
</reference>
<dbReference type="AlphaFoldDB" id="A0A3A8B284"/>
<dbReference type="InterPro" id="IPR002575">
    <property type="entry name" value="Aminoglycoside_PTrfase"/>
</dbReference>
<dbReference type="RefSeq" id="WP_121168007.1">
    <property type="nucleotide sequence ID" value="NZ_RAPE01000004.1"/>
</dbReference>
<dbReference type="OrthoDB" id="9809275at2"/>
<dbReference type="GO" id="GO:0016740">
    <property type="term" value="F:transferase activity"/>
    <property type="evidence" value="ECO:0007669"/>
    <property type="project" value="UniProtKB-KW"/>
</dbReference>
<dbReference type="EMBL" id="RAPE01000004">
    <property type="protein sequence ID" value="RKF13393.1"/>
    <property type="molecule type" value="Genomic_DNA"/>
</dbReference>
<name>A0A3A8B284_9RHOB</name>
<evidence type="ECO:0000313" key="2">
    <source>
        <dbReference type="EMBL" id="RKF13393.1"/>
    </source>
</evidence>
<proteinExistence type="predicted"/>
<keyword evidence="2" id="KW-0808">Transferase</keyword>
<comment type="caution">
    <text evidence="2">The sequence shown here is derived from an EMBL/GenBank/DDBJ whole genome shotgun (WGS) entry which is preliminary data.</text>
</comment>
<dbReference type="Gene3D" id="3.30.200.20">
    <property type="entry name" value="Phosphorylase Kinase, domain 1"/>
    <property type="match status" value="1"/>
</dbReference>
<dbReference type="InterPro" id="IPR011009">
    <property type="entry name" value="Kinase-like_dom_sf"/>
</dbReference>
<keyword evidence="3" id="KW-1185">Reference proteome</keyword>
<sequence length="339" mass="36536">MAERDAMARVFAEAAGWRGAAFAPLAGDASNRRYLRLTDPGTGARAVLMDAPPEKGEDTRPFVRIAEYLASLGLSAPRILAADTERGFLLLEDLGDALFARVIPSDPTLEDTLYEAATDVLVTLHEHAPPADLAAYDADTMADLAALACDWYAAGARGADAGARAAMRAAIHAALETHASSAAVLIQRDYHAENLLWLPGRAGVARVGLLDFQDALLGHPAYDLVSLLQDARRDVPPAVATRMIARYTARTGADAEAFERAYHVLGAQRNLRIMGVFARLCLRDGKPHYLTLMPRVWDHLMSDLDHPALAGLAPIVRAALPEPDAETLNMLREKCASSR</sequence>